<organism evidence="4 5">
    <name type="scientific">Stomoxys calcitrans</name>
    <name type="common">Stable fly</name>
    <name type="synonym">Conops calcitrans</name>
    <dbReference type="NCBI Taxonomy" id="35570"/>
    <lineage>
        <taxon>Eukaryota</taxon>
        <taxon>Metazoa</taxon>
        <taxon>Ecdysozoa</taxon>
        <taxon>Arthropoda</taxon>
        <taxon>Hexapoda</taxon>
        <taxon>Insecta</taxon>
        <taxon>Pterygota</taxon>
        <taxon>Neoptera</taxon>
        <taxon>Endopterygota</taxon>
        <taxon>Diptera</taxon>
        <taxon>Brachycera</taxon>
        <taxon>Muscomorpha</taxon>
        <taxon>Muscoidea</taxon>
        <taxon>Muscidae</taxon>
        <taxon>Stomoxys</taxon>
    </lineage>
</organism>
<dbReference type="OrthoDB" id="418245at2759"/>
<sequence length="196" mass="22815">MKKITQLLILAALFACALTVAVNKWHNSEDGSLFYIDTEAKYNWFAAWNECARKNMSLIAIDTHYKHLQIDTLIRKLFAACPSFWLSGHDNAVDLRYEWALTGEVFTFTNWGPSQPDRLGNKEHCVLIWQNTWQWYDLSCDYKLGFICEENRYIKETAQEIANLKKQCENSAKDTSKYKNIIFYINSNASFSHSSE</sequence>
<dbReference type="Gene3D" id="3.10.100.10">
    <property type="entry name" value="Mannose-Binding Protein A, subunit A"/>
    <property type="match status" value="1"/>
</dbReference>
<evidence type="ECO:0000259" key="3">
    <source>
        <dbReference type="PROSITE" id="PS50041"/>
    </source>
</evidence>
<dbReference type="PROSITE" id="PS51257">
    <property type="entry name" value="PROKAR_LIPOPROTEIN"/>
    <property type="match status" value="1"/>
</dbReference>
<reference evidence="4" key="1">
    <citation type="submission" date="2020-05" db="UniProtKB">
        <authorList>
            <consortium name="EnsemblMetazoa"/>
        </authorList>
    </citation>
    <scope>IDENTIFICATION</scope>
    <source>
        <strain evidence="4">USDA</strain>
    </source>
</reference>
<keyword evidence="2" id="KW-0732">Signal</keyword>
<dbReference type="PROSITE" id="PS50041">
    <property type="entry name" value="C_TYPE_LECTIN_2"/>
    <property type="match status" value="1"/>
</dbReference>
<evidence type="ECO:0000256" key="1">
    <source>
        <dbReference type="ARBA" id="ARBA00023157"/>
    </source>
</evidence>
<dbReference type="AlphaFoldDB" id="A0A1I8P8Q4"/>
<dbReference type="PROSITE" id="PS00615">
    <property type="entry name" value="C_TYPE_LECTIN_1"/>
    <property type="match status" value="1"/>
</dbReference>
<dbReference type="Proteomes" id="UP000095300">
    <property type="component" value="Unassembled WGS sequence"/>
</dbReference>
<proteinExistence type="predicted"/>
<feature type="domain" description="C-type lectin" evidence="3">
    <location>
        <begin position="29"/>
        <end position="149"/>
    </location>
</feature>
<dbReference type="InterPro" id="IPR001304">
    <property type="entry name" value="C-type_lectin-like"/>
</dbReference>
<evidence type="ECO:0000313" key="4">
    <source>
        <dbReference type="EnsemblMetazoa" id="SCAU005874-PA"/>
    </source>
</evidence>
<name>A0A1I8P8Q4_STOCA</name>
<dbReference type="InterPro" id="IPR050111">
    <property type="entry name" value="C-type_lectin/snaclec_domain"/>
</dbReference>
<dbReference type="SMART" id="SM00034">
    <property type="entry name" value="CLECT"/>
    <property type="match status" value="1"/>
</dbReference>
<evidence type="ECO:0000313" key="5">
    <source>
        <dbReference type="Proteomes" id="UP000095300"/>
    </source>
</evidence>
<gene>
    <name evidence="4" type="primary">106091441</name>
</gene>
<feature type="chain" id="PRO_5009326217" description="C-type lectin domain-containing protein" evidence="2">
    <location>
        <begin position="20"/>
        <end position="196"/>
    </location>
</feature>
<evidence type="ECO:0000256" key="2">
    <source>
        <dbReference type="SAM" id="SignalP"/>
    </source>
</evidence>
<dbReference type="VEuPathDB" id="VectorBase:SCAU005874"/>
<keyword evidence="5" id="KW-1185">Reference proteome</keyword>
<keyword evidence="1" id="KW-1015">Disulfide bond</keyword>
<protein>
    <recommendedName>
        <fullName evidence="3">C-type lectin domain-containing protein</fullName>
    </recommendedName>
</protein>
<dbReference type="KEGG" id="scac:106091441"/>
<dbReference type="InterPro" id="IPR018378">
    <property type="entry name" value="C-type_lectin_CS"/>
</dbReference>
<dbReference type="InterPro" id="IPR016186">
    <property type="entry name" value="C-type_lectin-like/link_sf"/>
</dbReference>
<dbReference type="Pfam" id="PF00059">
    <property type="entry name" value="Lectin_C"/>
    <property type="match status" value="1"/>
</dbReference>
<dbReference type="InterPro" id="IPR016187">
    <property type="entry name" value="CTDL_fold"/>
</dbReference>
<dbReference type="CDD" id="cd00037">
    <property type="entry name" value="CLECT"/>
    <property type="match status" value="1"/>
</dbReference>
<dbReference type="PANTHER" id="PTHR22803">
    <property type="entry name" value="MANNOSE, PHOSPHOLIPASE, LECTIN RECEPTOR RELATED"/>
    <property type="match status" value="1"/>
</dbReference>
<dbReference type="EnsemblMetazoa" id="SCAU005874-RA">
    <property type="protein sequence ID" value="SCAU005874-PA"/>
    <property type="gene ID" value="SCAU005874"/>
</dbReference>
<dbReference type="STRING" id="35570.A0A1I8P8Q4"/>
<feature type="signal peptide" evidence="2">
    <location>
        <begin position="1"/>
        <end position="19"/>
    </location>
</feature>
<dbReference type="SUPFAM" id="SSF56436">
    <property type="entry name" value="C-type lectin-like"/>
    <property type="match status" value="1"/>
</dbReference>
<accession>A0A1I8P8Q4</accession>